<proteinExistence type="predicted"/>
<sequence>MQLVPSCPQVYFTIFYYSLQLCTHFQRSPCHRPTNSQTPTPHAQRCSPQPSYQTNIQARQCALAQVSLEPPREFLSPGTVSGCIPDKGSERNLALICIRVLQGSGDISCSWLAFLIITLALAAFLSPDRHAKKAEHAADPV</sequence>
<dbReference type="AlphaFoldDB" id="A0A9P6DWG6"/>
<comment type="caution">
    <text evidence="2">The sequence shown here is derived from an EMBL/GenBank/DDBJ whole genome shotgun (WGS) entry which is preliminary data.</text>
</comment>
<organism evidence="2 3">
    <name type="scientific">Hydnum rufescens UP504</name>
    <dbReference type="NCBI Taxonomy" id="1448309"/>
    <lineage>
        <taxon>Eukaryota</taxon>
        <taxon>Fungi</taxon>
        <taxon>Dikarya</taxon>
        <taxon>Basidiomycota</taxon>
        <taxon>Agaricomycotina</taxon>
        <taxon>Agaricomycetes</taxon>
        <taxon>Cantharellales</taxon>
        <taxon>Hydnaceae</taxon>
        <taxon>Hydnum</taxon>
    </lineage>
</organism>
<reference evidence="2" key="1">
    <citation type="journal article" date="2020" name="Nat. Commun.">
        <title>Large-scale genome sequencing of mycorrhizal fungi provides insights into the early evolution of symbiotic traits.</title>
        <authorList>
            <person name="Miyauchi S."/>
            <person name="Kiss E."/>
            <person name="Kuo A."/>
            <person name="Drula E."/>
            <person name="Kohler A."/>
            <person name="Sanchez-Garcia M."/>
            <person name="Morin E."/>
            <person name="Andreopoulos B."/>
            <person name="Barry K.W."/>
            <person name="Bonito G."/>
            <person name="Buee M."/>
            <person name="Carver A."/>
            <person name="Chen C."/>
            <person name="Cichocki N."/>
            <person name="Clum A."/>
            <person name="Culley D."/>
            <person name="Crous P.W."/>
            <person name="Fauchery L."/>
            <person name="Girlanda M."/>
            <person name="Hayes R.D."/>
            <person name="Keri Z."/>
            <person name="LaButti K."/>
            <person name="Lipzen A."/>
            <person name="Lombard V."/>
            <person name="Magnuson J."/>
            <person name="Maillard F."/>
            <person name="Murat C."/>
            <person name="Nolan M."/>
            <person name="Ohm R.A."/>
            <person name="Pangilinan J."/>
            <person name="Pereira M.F."/>
            <person name="Perotto S."/>
            <person name="Peter M."/>
            <person name="Pfister S."/>
            <person name="Riley R."/>
            <person name="Sitrit Y."/>
            <person name="Stielow J.B."/>
            <person name="Szollosi G."/>
            <person name="Zifcakova L."/>
            <person name="Stursova M."/>
            <person name="Spatafora J.W."/>
            <person name="Tedersoo L."/>
            <person name="Vaario L.M."/>
            <person name="Yamada A."/>
            <person name="Yan M."/>
            <person name="Wang P."/>
            <person name="Xu J."/>
            <person name="Bruns T."/>
            <person name="Baldrian P."/>
            <person name="Vilgalys R."/>
            <person name="Dunand C."/>
            <person name="Henrissat B."/>
            <person name="Grigoriev I.V."/>
            <person name="Hibbett D."/>
            <person name="Nagy L.G."/>
            <person name="Martin F.M."/>
        </authorList>
    </citation>
    <scope>NUCLEOTIDE SEQUENCE</scope>
    <source>
        <strain evidence="2">UP504</strain>
    </source>
</reference>
<feature type="transmembrane region" description="Helical" evidence="1">
    <location>
        <begin position="110"/>
        <end position="126"/>
    </location>
</feature>
<dbReference type="EMBL" id="MU128940">
    <property type="protein sequence ID" value="KAF9516367.1"/>
    <property type="molecule type" value="Genomic_DNA"/>
</dbReference>
<keyword evidence="1" id="KW-0812">Transmembrane</keyword>
<evidence type="ECO:0000256" key="1">
    <source>
        <dbReference type="SAM" id="Phobius"/>
    </source>
</evidence>
<gene>
    <name evidence="2" type="ORF">BS47DRAFT_680077</name>
</gene>
<accession>A0A9P6DWG6</accession>
<evidence type="ECO:0000313" key="2">
    <source>
        <dbReference type="EMBL" id="KAF9516367.1"/>
    </source>
</evidence>
<evidence type="ECO:0000313" key="3">
    <source>
        <dbReference type="Proteomes" id="UP000886523"/>
    </source>
</evidence>
<protein>
    <submittedName>
        <fullName evidence="2">Uncharacterized protein</fullName>
    </submittedName>
</protein>
<dbReference type="Proteomes" id="UP000886523">
    <property type="component" value="Unassembled WGS sequence"/>
</dbReference>
<name>A0A9P6DWG6_9AGAM</name>
<keyword evidence="1" id="KW-0472">Membrane</keyword>
<keyword evidence="1" id="KW-1133">Transmembrane helix</keyword>
<keyword evidence="3" id="KW-1185">Reference proteome</keyword>